<evidence type="ECO:0000259" key="6">
    <source>
        <dbReference type="PROSITE" id="PS50977"/>
    </source>
</evidence>
<feature type="region of interest" description="Disordered" evidence="5">
    <location>
        <begin position="191"/>
        <end position="220"/>
    </location>
</feature>
<keyword evidence="1" id="KW-0805">Transcription regulation</keyword>
<evidence type="ECO:0000256" key="4">
    <source>
        <dbReference type="PROSITE-ProRule" id="PRU00335"/>
    </source>
</evidence>
<dbReference type="AlphaFoldDB" id="A0A6I3L6U8"/>
<evidence type="ECO:0000256" key="1">
    <source>
        <dbReference type="ARBA" id="ARBA00023015"/>
    </source>
</evidence>
<dbReference type="Gene3D" id="1.10.357.10">
    <property type="entry name" value="Tetracycline Repressor, domain 2"/>
    <property type="match status" value="1"/>
</dbReference>
<dbReference type="InterPro" id="IPR009057">
    <property type="entry name" value="Homeodomain-like_sf"/>
</dbReference>
<keyword evidence="2 4" id="KW-0238">DNA-binding</keyword>
<dbReference type="Gene3D" id="1.10.10.60">
    <property type="entry name" value="Homeodomain-like"/>
    <property type="match status" value="1"/>
</dbReference>
<gene>
    <name evidence="7" type="ORF">GLP40_25775</name>
</gene>
<dbReference type="Proteomes" id="UP000432464">
    <property type="component" value="Unassembled WGS sequence"/>
</dbReference>
<keyword evidence="3" id="KW-0804">Transcription</keyword>
<evidence type="ECO:0000256" key="2">
    <source>
        <dbReference type="ARBA" id="ARBA00023125"/>
    </source>
</evidence>
<evidence type="ECO:0000256" key="3">
    <source>
        <dbReference type="ARBA" id="ARBA00023163"/>
    </source>
</evidence>
<comment type="caution">
    <text evidence="7">The sequence shown here is derived from an EMBL/GenBank/DDBJ whole genome shotgun (WGS) entry which is preliminary data.</text>
</comment>
<dbReference type="PROSITE" id="PS50977">
    <property type="entry name" value="HTH_TETR_2"/>
    <property type="match status" value="1"/>
</dbReference>
<dbReference type="PANTHER" id="PTHR30055:SF148">
    <property type="entry name" value="TETR-FAMILY TRANSCRIPTIONAL REGULATOR"/>
    <property type="match status" value="1"/>
</dbReference>
<dbReference type="Pfam" id="PF00440">
    <property type="entry name" value="TetR_N"/>
    <property type="match status" value="1"/>
</dbReference>
<dbReference type="SUPFAM" id="SSF46689">
    <property type="entry name" value="Homeodomain-like"/>
    <property type="match status" value="1"/>
</dbReference>
<protein>
    <submittedName>
        <fullName evidence="7">TetR family transcriptional regulator</fullName>
    </submittedName>
</protein>
<evidence type="ECO:0000313" key="8">
    <source>
        <dbReference type="Proteomes" id="UP000432464"/>
    </source>
</evidence>
<accession>A0A6I3L6U8</accession>
<dbReference type="InterPro" id="IPR036271">
    <property type="entry name" value="Tet_transcr_reg_TetR-rel_C_sf"/>
</dbReference>
<dbReference type="PANTHER" id="PTHR30055">
    <property type="entry name" value="HTH-TYPE TRANSCRIPTIONAL REGULATOR RUTR"/>
    <property type="match status" value="1"/>
</dbReference>
<dbReference type="SUPFAM" id="SSF48498">
    <property type="entry name" value="Tetracyclin repressor-like, C-terminal domain"/>
    <property type="match status" value="1"/>
</dbReference>
<keyword evidence="8" id="KW-1185">Reference proteome</keyword>
<sequence length="220" mass="23573">MEVGYRGLSVDAIARSAGSNRAAVYRRWPSLPALVLDALATRLGEVRAPDTGCTICDLSDAIKLHLNIFRRLPPDSLASLLADCNATPALRETFMGSLFRPPRAAVAQVLDTAIARGDLREDTNRDLLLDLLASLVHYRALFAHAPTTDDDVEDAVHALLRGVAVDYEQLVAISKAKTGDPLIHHRHVGLESRDAAEPGSRTSAAVIDTASPPAVRNAGE</sequence>
<feature type="DNA-binding region" description="H-T-H motif" evidence="4">
    <location>
        <begin position="9"/>
        <end position="28"/>
    </location>
</feature>
<dbReference type="InterPro" id="IPR011075">
    <property type="entry name" value="TetR_C"/>
</dbReference>
<reference evidence="7 8" key="1">
    <citation type="submission" date="2019-11" db="EMBL/GenBank/DDBJ databases">
        <title>Nocardia sp. nov. CT2-14 isolated from soil.</title>
        <authorList>
            <person name="Kanchanasin P."/>
            <person name="Tanasupawat S."/>
            <person name="Yuki M."/>
            <person name="Kudo T."/>
        </authorList>
    </citation>
    <scope>NUCLEOTIDE SEQUENCE [LARGE SCALE GENOMIC DNA]</scope>
    <source>
        <strain evidence="7 8">CT2-14</strain>
    </source>
</reference>
<dbReference type="GO" id="GO:0003700">
    <property type="term" value="F:DNA-binding transcription factor activity"/>
    <property type="evidence" value="ECO:0007669"/>
    <property type="project" value="TreeGrafter"/>
</dbReference>
<dbReference type="InterPro" id="IPR001647">
    <property type="entry name" value="HTH_TetR"/>
</dbReference>
<evidence type="ECO:0000256" key="5">
    <source>
        <dbReference type="SAM" id="MobiDB-lite"/>
    </source>
</evidence>
<dbReference type="Pfam" id="PF16859">
    <property type="entry name" value="TetR_C_11"/>
    <property type="match status" value="1"/>
</dbReference>
<dbReference type="InterPro" id="IPR050109">
    <property type="entry name" value="HTH-type_TetR-like_transc_reg"/>
</dbReference>
<dbReference type="EMBL" id="WMBB01000013">
    <property type="protein sequence ID" value="MTE16166.1"/>
    <property type="molecule type" value="Genomic_DNA"/>
</dbReference>
<organism evidence="7 8">
    <name type="scientific">Nocardia aurantiaca</name>
    <dbReference type="NCBI Taxonomy" id="2675850"/>
    <lineage>
        <taxon>Bacteria</taxon>
        <taxon>Bacillati</taxon>
        <taxon>Actinomycetota</taxon>
        <taxon>Actinomycetes</taxon>
        <taxon>Mycobacteriales</taxon>
        <taxon>Nocardiaceae</taxon>
        <taxon>Nocardia</taxon>
    </lineage>
</organism>
<name>A0A6I3L6U8_9NOCA</name>
<evidence type="ECO:0000313" key="7">
    <source>
        <dbReference type="EMBL" id="MTE16166.1"/>
    </source>
</evidence>
<dbReference type="GO" id="GO:0000976">
    <property type="term" value="F:transcription cis-regulatory region binding"/>
    <property type="evidence" value="ECO:0007669"/>
    <property type="project" value="TreeGrafter"/>
</dbReference>
<feature type="domain" description="HTH tetR-type" evidence="6">
    <location>
        <begin position="1"/>
        <end position="46"/>
    </location>
</feature>
<proteinExistence type="predicted"/>